<dbReference type="Pfam" id="PF18912">
    <property type="entry name" value="DZR_2"/>
    <property type="match status" value="1"/>
</dbReference>
<evidence type="ECO:0000259" key="2">
    <source>
        <dbReference type="Pfam" id="PF00156"/>
    </source>
</evidence>
<keyword evidence="5" id="KW-1185">Reference proteome</keyword>
<organism evidence="4 5">
    <name type="scientific">Dorea hominis</name>
    <dbReference type="NCBI Taxonomy" id="2763040"/>
    <lineage>
        <taxon>Bacteria</taxon>
        <taxon>Bacillati</taxon>
        <taxon>Bacillota</taxon>
        <taxon>Clostridia</taxon>
        <taxon>Lachnospirales</taxon>
        <taxon>Lachnospiraceae</taxon>
        <taxon>Dorea</taxon>
    </lineage>
</organism>
<protein>
    <submittedName>
        <fullName evidence="4">ComF family protein</fullName>
    </submittedName>
</protein>
<dbReference type="InterPro" id="IPR051910">
    <property type="entry name" value="ComF/GntX_DNA_util-trans"/>
</dbReference>
<sequence length="217" mass="25002">MRAYRTGICPECQKKLKPLFVTEPRCVQCGKPLHVSEKEYCYDCAEGQHYFDAGSAVWVHKEPVSNSIYQFKYHNQRAFAKEYAKVLVGQFEKEIRRWNPDVLIPVPLHKKRKKKRGYNQAELLAAEIGRLMNLPVETDLVVRTKNTKPQKNQGHRGRKQNLKQAFGLKYRFRKGCTIVVVDDIYTTGNTIDAVSFLLKKAGAEKVYFLTISIGQGY</sequence>
<gene>
    <name evidence="4" type="ORF">H8S07_13110</name>
</gene>
<evidence type="ECO:0000313" key="4">
    <source>
        <dbReference type="EMBL" id="MBC5666172.1"/>
    </source>
</evidence>
<comment type="caution">
    <text evidence="4">The sequence shown here is derived from an EMBL/GenBank/DDBJ whole genome shotgun (WGS) entry which is preliminary data.</text>
</comment>
<accession>A0ABR7EXU1</accession>
<dbReference type="Pfam" id="PF00156">
    <property type="entry name" value="Pribosyltran"/>
    <property type="match status" value="1"/>
</dbReference>
<proteinExistence type="inferred from homology"/>
<dbReference type="SUPFAM" id="SSF53271">
    <property type="entry name" value="PRTase-like"/>
    <property type="match status" value="1"/>
</dbReference>
<name>A0ABR7EXU1_9FIRM</name>
<dbReference type="InterPro" id="IPR029057">
    <property type="entry name" value="PRTase-like"/>
</dbReference>
<reference evidence="4 5" key="1">
    <citation type="submission" date="2020-08" db="EMBL/GenBank/DDBJ databases">
        <title>Genome public.</title>
        <authorList>
            <person name="Liu C."/>
            <person name="Sun Q."/>
        </authorList>
    </citation>
    <scope>NUCLEOTIDE SEQUENCE [LARGE SCALE GENOMIC DNA]</scope>
    <source>
        <strain evidence="4 5">NSJ-36</strain>
    </source>
</reference>
<dbReference type="InterPro" id="IPR044005">
    <property type="entry name" value="DZR_2"/>
</dbReference>
<dbReference type="EMBL" id="JACOOY010000021">
    <property type="protein sequence ID" value="MBC5666172.1"/>
    <property type="molecule type" value="Genomic_DNA"/>
</dbReference>
<evidence type="ECO:0000256" key="1">
    <source>
        <dbReference type="ARBA" id="ARBA00008007"/>
    </source>
</evidence>
<evidence type="ECO:0000313" key="5">
    <source>
        <dbReference type="Proteomes" id="UP000647235"/>
    </source>
</evidence>
<dbReference type="InterPro" id="IPR000836">
    <property type="entry name" value="PRTase_dom"/>
</dbReference>
<feature type="domain" description="Double zinc ribbon" evidence="3">
    <location>
        <begin position="5"/>
        <end position="45"/>
    </location>
</feature>
<dbReference type="Proteomes" id="UP000647235">
    <property type="component" value="Unassembled WGS sequence"/>
</dbReference>
<dbReference type="CDD" id="cd06223">
    <property type="entry name" value="PRTases_typeI"/>
    <property type="match status" value="1"/>
</dbReference>
<evidence type="ECO:0000259" key="3">
    <source>
        <dbReference type="Pfam" id="PF18912"/>
    </source>
</evidence>
<feature type="domain" description="Phosphoribosyltransferase" evidence="2">
    <location>
        <begin position="73"/>
        <end position="209"/>
    </location>
</feature>
<dbReference type="PANTHER" id="PTHR47505:SF1">
    <property type="entry name" value="DNA UTILIZATION PROTEIN YHGH"/>
    <property type="match status" value="1"/>
</dbReference>
<dbReference type="PANTHER" id="PTHR47505">
    <property type="entry name" value="DNA UTILIZATION PROTEIN YHGH"/>
    <property type="match status" value="1"/>
</dbReference>
<comment type="similarity">
    <text evidence="1">Belongs to the ComF/GntX family.</text>
</comment>
<dbReference type="Gene3D" id="3.40.50.2020">
    <property type="match status" value="1"/>
</dbReference>